<keyword evidence="4" id="KW-1185">Reference proteome</keyword>
<evidence type="ECO:0000313" key="4">
    <source>
        <dbReference type="Proteomes" id="UP001597124"/>
    </source>
</evidence>
<accession>A0ABW3C2D2</accession>
<dbReference type="RefSeq" id="WP_381487349.1">
    <property type="nucleotide sequence ID" value="NZ_JBHTIK010000002.1"/>
</dbReference>
<proteinExistence type="predicted"/>
<comment type="caution">
    <text evidence="3">The sequence shown here is derived from an EMBL/GenBank/DDBJ whole genome shotgun (WGS) entry which is preliminary data.</text>
</comment>
<protein>
    <submittedName>
        <fullName evidence="3">PEP-CTERM sorting domain-containing protein</fullName>
    </submittedName>
</protein>
<dbReference type="NCBIfam" id="TIGR02595">
    <property type="entry name" value="PEP_CTERM"/>
    <property type="match status" value="1"/>
</dbReference>
<dbReference type="EMBL" id="JBHTIK010000002">
    <property type="protein sequence ID" value="MFD0847774.1"/>
    <property type="molecule type" value="Genomic_DNA"/>
</dbReference>
<dbReference type="Proteomes" id="UP001597124">
    <property type="component" value="Unassembled WGS sequence"/>
</dbReference>
<gene>
    <name evidence="3" type="ORF">ACFQ00_05500</name>
</gene>
<dbReference type="Pfam" id="PF07589">
    <property type="entry name" value="PEP-CTERM"/>
    <property type="match status" value="1"/>
</dbReference>
<reference evidence="4" key="1">
    <citation type="journal article" date="2019" name="Int. J. Syst. Evol. Microbiol.">
        <title>The Global Catalogue of Microorganisms (GCM) 10K type strain sequencing project: providing services to taxonomists for standard genome sequencing and annotation.</title>
        <authorList>
            <consortium name="The Broad Institute Genomics Platform"/>
            <consortium name="The Broad Institute Genome Sequencing Center for Infectious Disease"/>
            <person name="Wu L."/>
            <person name="Ma J."/>
        </authorList>
    </citation>
    <scope>NUCLEOTIDE SEQUENCE [LARGE SCALE GENOMIC DNA]</scope>
    <source>
        <strain evidence="4">CCUG 52537</strain>
    </source>
</reference>
<organism evidence="3 4">
    <name type="scientific">Sphingosinicella xenopeptidilytica</name>
    <dbReference type="NCBI Taxonomy" id="364098"/>
    <lineage>
        <taxon>Bacteria</taxon>
        <taxon>Pseudomonadati</taxon>
        <taxon>Pseudomonadota</taxon>
        <taxon>Alphaproteobacteria</taxon>
        <taxon>Sphingomonadales</taxon>
        <taxon>Sphingosinicellaceae</taxon>
        <taxon>Sphingosinicella</taxon>
    </lineage>
</organism>
<evidence type="ECO:0000313" key="3">
    <source>
        <dbReference type="EMBL" id="MFD0847774.1"/>
    </source>
</evidence>
<feature type="signal peptide" evidence="1">
    <location>
        <begin position="1"/>
        <end position="27"/>
    </location>
</feature>
<keyword evidence="1" id="KW-0732">Signal</keyword>
<sequence>MRSTMIRNLLGSALTIGLLAGATAANATTLFQDNFNRGVHGTVGNGWVENHTSEVDLFGRGAGDQVLRLKQTPAGEVTATQNDIDLTGYENIVLSFQYKPWETEAGDVLEVYFGDLVYSVSLDSAWNWYNVSLALDVEDVAGLDLIFKLVSKNNSYSTVECTKYDRKGKCTKWKTKSWDDREDWVKIDNVLITGDLIPPPPVDTPEPAALALFGLGLAGLGAARRRKAK</sequence>
<evidence type="ECO:0000259" key="2">
    <source>
        <dbReference type="Pfam" id="PF07589"/>
    </source>
</evidence>
<feature type="chain" id="PRO_5046282032" evidence="1">
    <location>
        <begin position="28"/>
        <end position="229"/>
    </location>
</feature>
<evidence type="ECO:0000256" key="1">
    <source>
        <dbReference type="SAM" id="SignalP"/>
    </source>
</evidence>
<name>A0ABW3C2D2_SPHXN</name>
<dbReference type="InterPro" id="IPR013424">
    <property type="entry name" value="Ice-binding_C"/>
</dbReference>
<feature type="domain" description="Ice-binding protein C-terminal" evidence="2">
    <location>
        <begin position="204"/>
        <end position="226"/>
    </location>
</feature>